<dbReference type="Gene3D" id="1.10.287.470">
    <property type="entry name" value="Helix hairpin bin"/>
    <property type="match status" value="1"/>
</dbReference>
<dbReference type="STRING" id="1127673.GLIP_3951"/>
<feature type="coiled-coil region" evidence="2">
    <location>
        <begin position="110"/>
        <end position="187"/>
    </location>
</feature>
<dbReference type="Gene3D" id="2.40.30.170">
    <property type="match status" value="1"/>
</dbReference>
<accession>K6YEG5</accession>
<sequence length="394" mass="44633">MTTEKNASTTKKLVPIVIVILTIILSFWLLDSGEVEKRANKSVHKKTRVVKVVPFTKQTVVPKWQTSGLVSATESVVVTPEISGVIEDINTQAIPGALLDKDTWLVKLEAEDYLLNLQTQQAQLDNSQAKLELELADQRLAQEELNLLTDIDNMKVDMALVLREPQLKSAEAQITIAQVNLKKAQVNLQRTQVTMPFKGMIERREAGVGSRVGLNTQLFEIINVDRFWLEVKVPRSFLALLDTQATASVTQPSLWTEEQQRSAKFVSVLPSLDEKDRQVKLLYEIENPLSEYPEIYIHDFLKVELSGVALKDSWAVQAGWIQSDNTIWVVDKNKRLAKRNVEIQFKGQEIVYVKGDIQKTDLALNEQPRGAIEGMEVRPRRDKVIELQEQQDAE</sequence>
<dbReference type="InterPro" id="IPR006143">
    <property type="entry name" value="RND_pump_MFP"/>
</dbReference>
<dbReference type="SUPFAM" id="SSF111369">
    <property type="entry name" value="HlyD-like secretion proteins"/>
    <property type="match status" value="1"/>
</dbReference>
<keyword evidence="2" id="KW-0175">Coiled coil</keyword>
<protein>
    <recommendedName>
        <fullName evidence="4">CusB-like beta-barrel domain-containing protein</fullName>
    </recommendedName>
</protein>
<dbReference type="RefSeq" id="WP_008846364.1">
    <property type="nucleotide sequence ID" value="NZ_BAEN01000076.1"/>
</dbReference>
<evidence type="ECO:0000259" key="4">
    <source>
        <dbReference type="Pfam" id="PF25954"/>
    </source>
</evidence>
<dbReference type="Proteomes" id="UP000006334">
    <property type="component" value="Unassembled WGS sequence"/>
</dbReference>
<reference evidence="5 6" key="1">
    <citation type="journal article" date="2017" name="Antonie Van Leeuwenhoek">
        <title>Rhizobium rhizosphaerae sp. nov., a novel species isolated from rice rhizosphere.</title>
        <authorList>
            <person name="Zhao J.J."/>
            <person name="Zhang J."/>
            <person name="Zhang R.J."/>
            <person name="Zhang C.W."/>
            <person name="Yin H.Q."/>
            <person name="Zhang X.X."/>
        </authorList>
    </citation>
    <scope>NUCLEOTIDE SEQUENCE [LARGE SCALE GENOMIC DNA]</scope>
    <source>
        <strain evidence="5 6">E3</strain>
    </source>
</reference>
<proteinExistence type="inferred from homology"/>
<comment type="similarity">
    <text evidence="1">Belongs to the membrane fusion protein (MFP) (TC 8.A.1) family.</text>
</comment>
<dbReference type="EMBL" id="BAEN01000076">
    <property type="protein sequence ID" value="GAC16562.1"/>
    <property type="molecule type" value="Genomic_DNA"/>
</dbReference>
<dbReference type="PANTHER" id="PTHR30469">
    <property type="entry name" value="MULTIDRUG RESISTANCE PROTEIN MDTA"/>
    <property type="match status" value="1"/>
</dbReference>
<keyword evidence="3" id="KW-1133">Transmembrane helix</keyword>
<evidence type="ECO:0000256" key="2">
    <source>
        <dbReference type="SAM" id="Coils"/>
    </source>
</evidence>
<dbReference type="GO" id="GO:1990281">
    <property type="term" value="C:efflux pump complex"/>
    <property type="evidence" value="ECO:0007669"/>
    <property type="project" value="TreeGrafter"/>
</dbReference>
<dbReference type="OrthoDB" id="9781888at2"/>
<dbReference type="NCBIfam" id="TIGR01730">
    <property type="entry name" value="RND_mfp"/>
    <property type="match status" value="1"/>
</dbReference>
<keyword evidence="3" id="KW-0472">Membrane</keyword>
<dbReference type="eggNOG" id="COG1566">
    <property type="taxonomic scope" value="Bacteria"/>
</dbReference>
<dbReference type="Gene3D" id="2.40.50.100">
    <property type="match status" value="1"/>
</dbReference>
<evidence type="ECO:0000313" key="6">
    <source>
        <dbReference type="Proteomes" id="UP000006334"/>
    </source>
</evidence>
<gene>
    <name evidence="5" type="ORF">GLIP_3951</name>
</gene>
<comment type="caution">
    <text evidence="5">The sequence shown here is derived from an EMBL/GenBank/DDBJ whole genome shotgun (WGS) entry which is preliminary data.</text>
</comment>
<evidence type="ECO:0000256" key="1">
    <source>
        <dbReference type="ARBA" id="ARBA00009477"/>
    </source>
</evidence>
<evidence type="ECO:0000256" key="3">
    <source>
        <dbReference type="SAM" id="Phobius"/>
    </source>
</evidence>
<dbReference type="GO" id="GO:0015562">
    <property type="term" value="F:efflux transmembrane transporter activity"/>
    <property type="evidence" value="ECO:0007669"/>
    <property type="project" value="TreeGrafter"/>
</dbReference>
<keyword evidence="6" id="KW-1185">Reference proteome</keyword>
<evidence type="ECO:0000313" key="5">
    <source>
        <dbReference type="EMBL" id="GAC16562.1"/>
    </source>
</evidence>
<dbReference type="AlphaFoldDB" id="K6YEG5"/>
<organism evidence="5 6">
    <name type="scientific">Aliiglaciecola lipolytica E3</name>
    <dbReference type="NCBI Taxonomy" id="1127673"/>
    <lineage>
        <taxon>Bacteria</taxon>
        <taxon>Pseudomonadati</taxon>
        <taxon>Pseudomonadota</taxon>
        <taxon>Gammaproteobacteria</taxon>
        <taxon>Alteromonadales</taxon>
        <taxon>Alteromonadaceae</taxon>
        <taxon>Aliiglaciecola</taxon>
    </lineage>
</organism>
<name>K6YEG5_9ALTE</name>
<dbReference type="Pfam" id="PF25954">
    <property type="entry name" value="Beta-barrel_RND_2"/>
    <property type="match status" value="1"/>
</dbReference>
<feature type="transmembrane region" description="Helical" evidence="3">
    <location>
        <begin position="12"/>
        <end position="30"/>
    </location>
</feature>
<keyword evidence="3" id="KW-0812">Transmembrane</keyword>
<dbReference type="PANTHER" id="PTHR30469:SF15">
    <property type="entry name" value="HLYD FAMILY OF SECRETION PROTEINS"/>
    <property type="match status" value="1"/>
</dbReference>
<dbReference type="InterPro" id="IPR058792">
    <property type="entry name" value="Beta-barrel_RND_2"/>
</dbReference>
<feature type="domain" description="CusB-like beta-barrel" evidence="4">
    <location>
        <begin position="228"/>
        <end position="288"/>
    </location>
</feature>